<evidence type="ECO:0000256" key="1">
    <source>
        <dbReference type="SAM" id="Coils"/>
    </source>
</evidence>
<feature type="coiled-coil region" evidence="1">
    <location>
        <begin position="423"/>
        <end position="454"/>
    </location>
</feature>
<feature type="domain" description="Polysaccharide pyruvyl transferase" evidence="3">
    <location>
        <begin position="16"/>
        <end position="286"/>
    </location>
</feature>
<evidence type="ECO:0000259" key="3">
    <source>
        <dbReference type="Pfam" id="PF04230"/>
    </source>
</evidence>
<proteinExistence type="predicted"/>
<dbReference type="EMBL" id="JAGIOA010000001">
    <property type="protein sequence ID" value="MBP2376724.1"/>
    <property type="molecule type" value="Genomic_DNA"/>
</dbReference>
<protein>
    <recommendedName>
        <fullName evidence="3">Polysaccharide pyruvyl transferase domain-containing protein</fullName>
    </recommendedName>
</protein>
<dbReference type="InterPro" id="IPR007345">
    <property type="entry name" value="Polysacch_pyruvyl_Trfase"/>
</dbReference>
<dbReference type="Pfam" id="PF04230">
    <property type="entry name" value="PS_pyruv_trans"/>
    <property type="match status" value="1"/>
</dbReference>
<accession>A0ABS4WKL2</accession>
<keyword evidence="1" id="KW-0175">Coiled coil</keyword>
<dbReference type="Proteomes" id="UP000703720">
    <property type="component" value="Unassembled WGS sequence"/>
</dbReference>
<sequence length="490" mass="54541">MAPPLRIVIVSFVDDNFGDNLIRISFQGLLHVALENHGLTSDDFELVPMPLKSVDADLIAGADAVFFAGGGLFGLSYLDFFTHLEQIVDITDNHGIPVVFSSMGLNNMGAENGSVDAIRGIVSRRSVKAVAVRENLPLFRELVTGLPFEVRQVADPAVWTKYLYGMTDVVPDGSLGINVVRGGLFAANDRAWGLTAEMTYLSEVMEIAEAAGQNTQLYTNGSLDDNNTLRFFAREKKVPVDQVILPQTTREVIEAIASRSAIASIRMHSSIIAYSFGIPSIALEWNDKLPHFYEAIGHPERVIPFGEWSGERSVEALRRAGSAPEADPGYRDYLMSTYDYIHEAVGTHVLKDRSLVGAPRHDFDGVADALVRRSHLIDEDENDLRFKMGKAERAYLGRFITIRSHEKKISELTRGSAERDQRISGLLQDSAALRDKLEEQRAQIRRQKRELDMRLTTRVARRLRRLLSGSAASEKKSAQRDENTDSDPIR</sequence>
<evidence type="ECO:0000256" key="2">
    <source>
        <dbReference type="SAM" id="MobiDB-lite"/>
    </source>
</evidence>
<comment type="caution">
    <text evidence="4">The sequence shown here is derived from an EMBL/GenBank/DDBJ whole genome shotgun (WGS) entry which is preliminary data.</text>
</comment>
<organism evidence="4 5">
    <name type="scientific">Microbacterium phyllosphaerae</name>
    <dbReference type="NCBI Taxonomy" id="124798"/>
    <lineage>
        <taxon>Bacteria</taxon>
        <taxon>Bacillati</taxon>
        <taxon>Actinomycetota</taxon>
        <taxon>Actinomycetes</taxon>
        <taxon>Micrococcales</taxon>
        <taxon>Microbacteriaceae</taxon>
        <taxon>Microbacterium</taxon>
    </lineage>
</organism>
<dbReference type="RefSeq" id="WP_210096169.1">
    <property type="nucleotide sequence ID" value="NZ_BAAAIO010000001.1"/>
</dbReference>
<evidence type="ECO:0000313" key="4">
    <source>
        <dbReference type="EMBL" id="MBP2376724.1"/>
    </source>
</evidence>
<evidence type="ECO:0000313" key="5">
    <source>
        <dbReference type="Proteomes" id="UP000703720"/>
    </source>
</evidence>
<feature type="compositionally biased region" description="Basic and acidic residues" evidence="2">
    <location>
        <begin position="473"/>
        <end position="490"/>
    </location>
</feature>
<keyword evidence="5" id="KW-1185">Reference proteome</keyword>
<feature type="region of interest" description="Disordered" evidence="2">
    <location>
        <begin position="466"/>
        <end position="490"/>
    </location>
</feature>
<name>A0ABS4WKL2_9MICO</name>
<gene>
    <name evidence="4" type="ORF">JOF42_000219</name>
</gene>
<reference evidence="4 5" key="1">
    <citation type="submission" date="2021-03" db="EMBL/GenBank/DDBJ databases">
        <title>Sequencing the genomes of 1000 actinobacteria strains.</title>
        <authorList>
            <person name="Klenk H.-P."/>
        </authorList>
    </citation>
    <scope>NUCLEOTIDE SEQUENCE [LARGE SCALE GENOMIC DNA]</scope>
    <source>
        <strain evidence="4 5">DSM 13468</strain>
    </source>
</reference>